<dbReference type="PATRIC" id="fig|157733.3.peg.1371"/>
<feature type="compositionally biased region" description="Low complexity" evidence="2">
    <location>
        <begin position="405"/>
        <end position="414"/>
    </location>
</feature>
<dbReference type="InterPro" id="IPR058660">
    <property type="entry name" value="WHD_DnaB"/>
</dbReference>
<dbReference type="InterPro" id="IPR006343">
    <property type="entry name" value="DnaB/C_C"/>
</dbReference>
<comment type="similarity">
    <text evidence="1">Belongs to the DnaB/DnaD family.</text>
</comment>
<evidence type="ECO:0000259" key="3">
    <source>
        <dbReference type="Pfam" id="PF07261"/>
    </source>
</evidence>
<dbReference type="STRING" id="157733.AB986_16420"/>
<dbReference type="Pfam" id="PF07261">
    <property type="entry name" value="DnaB_2"/>
    <property type="match status" value="1"/>
</dbReference>
<evidence type="ECO:0000256" key="2">
    <source>
        <dbReference type="SAM" id="MobiDB-lite"/>
    </source>
</evidence>
<evidence type="ECO:0000313" key="6">
    <source>
        <dbReference type="Proteomes" id="UP000035996"/>
    </source>
</evidence>
<sequence>MKHMHWKELLPVDTLQVEASGLLHEYDRRVLTLLYQPLIGAGAYSLYMTLWSAHEQKDTLVTTMTHHNLLLMMRWDLKRILEERRKLEGIGLLKTYLKSGEDPRHFTYELQPPLTPDRFFNDGVLNIYLFNRLGRNRYNDLKQHFTVDKLNPSEYSNITASFNEVYDSLHPSEMTSLHEEEENHDAIEKRSDNKGLIFTSSQFDFEVMKQHISDMIVSDRMLTDNVKKTIERLAFVYKIEPYEMGRIVEQAAIHHEELSDDLLRKEVSSWFALENRGKMPALQYRHQPTSLQEFHTKEPVTEEEKAAQRYEQMTPYDILQRAAEGGKPSEADMKLVERIMDEQKLTPGVMNVLLDFILETQDKKLSKNYVEKFASHWARARVKTVRDAMNLAIKELQQPAKPKGKSGNSNSRGKSTARKDKVPEWISEQKEPDMSKEERSEKQDQLKKMLSKYKK</sequence>
<name>A0A0J6CWB1_9BACL</name>
<evidence type="ECO:0000313" key="5">
    <source>
        <dbReference type="EMBL" id="KMM37433.1"/>
    </source>
</evidence>
<dbReference type="InterPro" id="IPR034829">
    <property type="entry name" value="DnaD-like_sf"/>
</dbReference>
<protein>
    <submittedName>
        <fullName evidence="5">Uncharacterized protein</fullName>
    </submittedName>
</protein>
<dbReference type="Proteomes" id="UP000035996">
    <property type="component" value="Unassembled WGS sequence"/>
</dbReference>
<evidence type="ECO:0000256" key="1">
    <source>
        <dbReference type="ARBA" id="ARBA00093462"/>
    </source>
</evidence>
<comment type="caution">
    <text evidence="5">The sequence shown here is derived from an EMBL/GenBank/DDBJ whole genome shotgun (WGS) entry which is preliminary data.</text>
</comment>
<dbReference type="AlphaFoldDB" id="A0A0J6CWB1"/>
<dbReference type="EMBL" id="LELK01000004">
    <property type="protein sequence ID" value="KMM37433.1"/>
    <property type="molecule type" value="Genomic_DNA"/>
</dbReference>
<accession>A0A0J6CWB1</accession>
<feature type="domain" description="DnaB/C C-terminal" evidence="3">
    <location>
        <begin position="325"/>
        <end position="389"/>
    </location>
</feature>
<dbReference type="Pfam" id="PF25888">
    <property type="entry name" value="WHD_DnaB"/>
    <property type="match status" value="1"/>
</dbReference>
<evidence type="ECO:0000259" key="4">
    <source>
        <dbReference type="Pfam" id="PF25888"/>
    </source>
</evidence>
<keyword evidence="6" id="KW-1185">Reference proteome</keyword>
<proteinExistence type="inferred from homology"/>
<dbReference type="Gene3D" id="1.10.10.630">
    <property type="entry name" value="DnaD domain-like"/>
    <property type="match status" value="1"/>
</dbReference>
<feature type="region of interest" description="Disordered" evidence="2">
    <location>
        <begin position="395"/>
        <end position="455"/>
    </location>
</feature>
<feature type="domain" description="Replicative helicase loading/DNA remodeling protein DnaB N-terminal winged helix" evidence="4">
    <location>
        <begin position="25"/>
        <end position="255"/>
    </location>
</feature>
<reference evidence="5" key="1">
    <citation type="submission" date="2015-06" db="EMBL/GenBank/DDBJ databases">
        <authorList>
            <person name="Liu B."/>
            <person name="Wang J."/>
            <person name="Zhu Y."/>
            <person name="Liu G."/>
            <person name="Chen Q."/>
            <person name="Zheng C."/>
            <person name="Che J."/>
            <person name="Ge C."/>
            <person name="Shi H."/>
            <person name="Pan Z."/>
            <person name="Liu X."/>
        </authorList>
    </citation>
    <scope>NUCLEOTIDE SEQUENCE [LARGE SCALE GENOMIC DNA]</scope>
    <source>
        <strain evidence="5">DSM 16346</strain>
    </source>
</reference>
<feature type="compositionally biased region" description="Basic and acidic residues" evidence="2">
    <location>
        <begin position="417"/>
        <end position="447"/>
    </location>
</feature>
<gene>
    <name evidence="5" type="ORF">AB986_16420</name>
</gene>
<organism evidence="5 6">
    <name type="scientific">Guptibacillus hwajinpoensis</name>
    <dbReference type="NCBI Taxonomy" id="208199"/>
    <lineage>
        <taxon>Bacteria</taxon>
        <taxon>Bacillati</taxon>
        <taxon>Bacillota</taxon>
        <taxon>Bacilli</taxon>
        <taxon>Bacillales</taxon>
        <taxon>Guptibacillaceae</taxon>
        <taxon>Guptibacillus</taxon>
    </lineage>
</organism>